<evidence type="ECO:0000313" key="10">
    <source>
        <dbReference type="EMBL" id="MYM61005.1"/>
    </source>
</evidence>
<evidence type="ECO:0000256" key="6">
    <source>
        <dbReference type="PROSITE-ProRule" id="PRU00169"/>
    </source>
</evidence>
<dbReference type="PANTHER" id="PTHR48111:SF4">
    <property type="entry name" value="DNA-BINDING DUAL TRANSCRIPTIONAL REGULATOR OMPR"/>
    <property type="match status" value="1"/>
</dbReference>
<dbReference type="GO" id="GO:0032993">
    <property type="term" value="C:protein-DNA complex"/>
    <property type="evidence" value="ECO:0007669"/>
    <property type="project" value="TreeGrafter"/>
</dbReference>
<keyword evidence="5" id="KW-0804">Transcription</keyword>
<keyword evidence="3" id="KW-0805">Transcription regulation</keyword>
<evidence type="ECO:0000259" key="8">
    <source>
        <dbReference type="PROSITE" id="PS50110"/>
    </source>
</evidence>
<keyword evidence="2" id="KW-0902">Two-component regulatory system</keyword>
<dbReference type="SMART" id="SM00448">
    <property type="entry name" value="REC"/>
    <property type="match status" value="1"/>
</dbReference>
<dbReference type="Proteomes" id="UP000478571">
    <property type="component" value="Unassembled WGS sequence"/>
</dbReference>
<dbReference type="InterPro" id="IPR016032">
    <property type="entry name" value="Sig_transdc_resp-reg_C-effctor"/>
</dbReference>
<feature type="DNA-binding region" description="OmpR/PhoB-type" evidence="7">
    <location>
        <begin position="125"/>
        <end position="224"/>
    </location>
</feature>
<protein>
    <submittedName>
        <fullName evidence="10">Response regulator</fullName>
    </submittedName>
</protein>
<dbReference type="GO" id="GO:0006355">
    <property type="term" value="P:regulation of DNA-templated transcription"/>
    <property type="evidence" value="ECO:0007669"/>
    <property type="project" value="InterPro"/>
</dbReference>
<evidence type="ECO:0000313" key="11">
    <source>
        <dbReference type="Proteomes" id="UP000478571"/>
    </source>
</evidence>
<dbReference type="SMART" id="SM00862">
    <property type="entry name" value="Trans_reg_C"/>
    <property type="match status" value="1"/>
</dbReference>
<dbReference type="InterPro" id="IPR011006">
    <property type="entry name" value="CheY-like_superfamily"/>
</dbReference>
<feature type="modified residue" description="4-aspartylphosphate" evidence="6">
    <location>
        <position position="53"/>
    </location>
</feature>
<proteinExistence type="predicted"/>
<dbReference type="PROSITE" id="PS51755">
    <property type="entry name" value="OMPR_PHOB"/>
    <property type="match status" value="1"/>
</dbReference>
<name>A0A6L8LZ17_9VIBR</name>
<dbReference type="AlphaFoldDB" id="A0A6L8LZ17"/>
<dbReference type="Gene3D" id="3.40.50.2300">
    <property type="match status" value="1"/>
</dbReference>
<dbReference type="InterPro" id="IPR039420">
    <property type="entry name" value="WalR-like"/>
</dbReference>
<reference evidence="10 11" key="1">
    <citation type="submission" date="2020-01" db="EMBL/GenBank/DDBJ databases">
        <title>Draft Genome Sequence of Vibrio sp. strain OCN044, Isolated from a Healthy Coral at Palmyra Atoll.</title>
        <authorList>
            <person name="Videau P."/>
            <person name="Loughran R."/>
            <person name="Esquivel A."/>
            <person name="Deadmond M."/>
            <person name="Paddock B.E."/>
            <person name="Saw J.H."/>
            <person name="Ushijima B."/>
        </authorList>
    </citation>
    <scope>NUCLEOTIDE SEQUENCE [LARGE SCALE GENOMIC DNA]</scope>
    <source>
        <strain evidence="10 11">OCN044</strain>
    </source>
</reference>
<keyword evidence="1 6" id="KW-0597">Phosphoprotein</keyword>
<accession>A0A6L8LZ17</accession>
<dbReference type="GO" id="GO:0000156">
    <property type="term" value="F:phosphorelay response regulator activity"/>
    <property type="evidence" value="ECO:0007669"/>
    <property type="project" value="TreeGrafter"/>
</dbReference>
<evidence type="ECO:0000256" key="2">
    <source>
        <dbReference type="ARBA" id="ARBA00023012"/>
    </source>
</evidence>
<evidence type="ECO:0000256" key="7">
    <source>
        <dbReference type="PROSITE-ProRule" id="PRU01091"/>
    </source>
</evidence>
<dbReference type="GO" id="GO:0005829">
    <property type="term" value="C:cytosol"/>
    <property type="evidence" value="ECO:0007669"/>
    <property type="project" value="TreeGrafter"/>
</dbReference>
<dbReference type="SUPFAM" id="SSF46894">
    <property type="entry name" value="C-terminal effector domain of the bipartite response regulators"/>
    <property type="match status" value="1"/>
</dbReference>
<gene>
    <name evidence="10" type="ORF">GTG28_17395</name>
</gene>
<dbReference type="PROSITE" id="PS50110">
    <property type="entry name" value="RESPONSE_REGULATORY"/>
    <property type="match status" value="1"/>
</dbReference>
<organism evidence="10 11">
    <name type="scientific">Vibrio tetraodonis subsp. pristinus</name>
    <dbReference type="NCBI Taxonomy" id="2695891"/>
    <lineage>
        <taxon>Bacteria</taxon>
        <taxon>Pseudomonadati</taxon>
        <taxon>Pseudomonadota</taxon>
        <taxon>Gammaproteobacteria</taxon>
        <taxon>Vibrionales</taxon>
        <taxon>Vibrionaceae</taxon>
        <taxon>Vibrio</taxon>
    </lineage>
</organism>
<evidence type="ECO:0000256" key="4">
    <source>
        <dbReference type="ARBA" id="ARBA00023125"/>
    </source>
</evidence>
<dbReference type="CDD" id="cd00383">
    <property type="entry name" value="trans_reg_C"/>
    <property type="match status" value="1"/>
</dbReference>
<dbReference type="PANTHER" id="PTHR48111">
    <property type="entry name" value="REGULATOR OF RPOS"/>
    <property type="match status" value="1"/>
</dbReference>
<feature type="domain" description="OmpR/PhoB-type" evidence="9">
    <location>
        <begin position="125"/>
        <end position="224"/>
    </location>
</feature>
<dbReference type="RefSeq" id="WP_160932127.1">
    <property type="nucleotide sequence ID" value="NZ_WWEU01000008.1"/>
</dbReference>
<dbReference type="CDD" id="cd19938">
    <property type="entry name" value="REC_OmpR_BaeR-like"/>
    <property type="match status" value="1"/>
</dbReference>
<keyword evidence="11" id="KW-1185">Reference proteome</keyword>
<dbReference type="InterPro" id="IPR001867">
    <property type="entry name" value="OmpR/PhoB-type_DNA-bd"/>
</dbReference>
<dbReference type="EMBL" id="WWEU01000008">
    <property type="protein sequence ID" value="MYM61005.1"/>
    <property type="molecule type" value="Genomic_DNA"/>
</dbReference>
<dbReference type="InterPro" id="IPR001789">
    <property type="entry name" value="Sig_transdc_resp-reg_receiver"/>
</dbReference>
<feature type="domain" description="Response regulatory" evidence="8">
    <location>
        <begin position="4"/>
        <end position="117"/>
    </location>
</feature>
<dbReference type="Pfam" id="PF00072">
    <property type="entry name" value="Response_reg"/>
    <property type="match status" value="1"/>
</dbReference>
<evidence type="ECO:0000256" key="5">
    <source>
        <dbReference type="ARBA" id="ARBA00023163"/>
    </source>
</evidence>
<dbReference type="Pfam" id="PF00486">
    <property type="entry name" value="Trans_reg_C"/>
    <property type="match status" value="1"/>
</dbReference>
<dbReference type="Gene3D" id="1.10.10.10">
    <property type="entry name" value="Winged helix-like DNA-binding domain superfamily/Winged helix DNA-binding domain"/>
    <property type="match status" value="1"/>
</dbReference>
<evidence type="ECO:0000256" key="3">
    <source>
        <dbReference type="ARBA" id="ARBA00023015"/>
    </source>
</evidence>
<dbReference type="GO" id="GO:0000976">
    <property type="term" value="F:transcription cis-regulatory region binding"/>
    <property type="evidence" value="ECO:0007669"/>
    <property type="project" value="TreeGrafter"/>
</dbReference>
<dbReference type="FunFam" id="3.40.50.2300:FF:000001">
    <property type="entry name" value="DNA-binding response regulator PhoB"/>
    <property type="match status" value="1"/>
</dbReference>
<keyword evidence="4 7" id="KW-0238">DNA-binding</keyword>
<dbReference type="Gene3D" id="6.10.250.690">
    <property type="match status" value="1"/>
</dbReference>
<evidence type="ECO:0000256" key="1">
    <source>
        <dbReference type="ARBA" id="ARBA00022553"/>
    </source>
</evidence>
<comment type="caution">
    <text evidence="10">The sequence shown here is derived from an EMBL/GenBank/DDBJ whole genome shotgun (WGS) entry which is preliminary data.</text>
</comment>
<dbReference type="SUPFAM" id="SSF52172">
    <property type="entry name" value="CheY-like"/>
    <property type="match status" value="1"/>
</dbReference>
<sequence length="224" mass="25477">MKQQVLIVEDEVKLADLLADYIEHAGYCPTTMYTGDQVVTWVQDNQPAMVLLDLMLPGIDGLEICKAIRQFSNVPIIMLTARVEEIDRLLGLELGADDYMCKPYSPREVVARVKAVLRRSQGLESPATDAALLHLQPDAFKATFCGQEVSLTAIEFKLVHAMVTQPERVFNRQQLMAEIYDDHRIVSDRTVDSHIKKIRKKFELINQDYQPIQSIYGVGYCYRA</sequence>
<dbReference type="InterPro" id="IPR036388">
    <property type="entry name" value="WH-like_DNA-bd_sf"/>
</dbReference>
<evidence type="ECO:0000259" key="9">
    <source>
        <dbReference type="PROSITE" id="PS51755"/>
    </source>
</evidence>